<name>A0AAD6TTC4_9AGAR</name>
<dbReference type="InterPro" id="IPR000719">
    <property type="entry name" value="Prot_kinase_dom"/>
</dbReference>
<dbReference type="PROSITE" id="PS50011">
    <property type="entry name" value="PROTEIN_KINASE_DOM"/>
    <property type="match status" value="1"/>
</dbReference>
<reference evidence="2" key="1">
    <citation type="submission" date="2023-03" db="EMBL/GenBank/DDBJ databases">
        <title>Massive genome expansion in bonnet fungi (Mycena s.s.) driven by repeated elements and novel gene families across ecological guilds.</title>
        <authorList>
            <consortium name="Lawrence Berkeley National Laboratory"/>
            <person name="Harder C.B."/>
            <person name="Miyauchi S."/>
            <person name="Viragh M."/>
            <person name="Kuo A."/>
            <person name="Thoen E."/>
            <person name="Andreopoulos B."/>
            <person name="Lu D."/>
            <person name="Skrede I."/>
            <person name="Drula E."/>
            <person name="Henrissat B."/>
            <person name="Morin E."/>
            <person name="Kohler A."/>
            <person name="Barry K."/>
            <person name="LaButti K."/>
            <person name="Morin E."/>
            <person name="Salamov A."/>
            <person name="Lipzen A."/>
            <person name="Mereny Z."/>
            <person name="Hegedus B."/>
            <person name="Baldrian P."/>
            <person name="Stursova M."/>
            <person name="Weitz H."/>
            <person name="Taylor A."/>
            <person name="Grigoriev I.V."/>
            <person name="Nagy L.G."/>
            <person name="Martin F."/>
            <person name="Kauserud H."/>
        </authorList>
    </citation>
    <scope>NUCLEOTIDE SEQUENCE</scope>
    <source>
        <strain evidence="2">CBHHK173m</strain>
    </source>
</reference>
<evidence type="ECO:0000313" key="2">
    <source>
        <dbReference type="EMBL" id="KAJ7076028.1"/>
    </source>
</evidence>
<dbReference type="PROSITE" id="PS00108">
    <property type="entry name" value="PROTEIN_KINASE_ST"/>
    <property type="match status" value="1"/>
</dbReference>
<dbReference type="Gene3D" id="1.10.510.10">
    <property type="entry name" value="Transferase(Phosphotransferase) domain 1"/>
    <property type="match status" value="1"/>
</dbReference>
<evidence type="ECO:0000259" key="1">
    <source>
        <dbReference type="PROSITE" id="PS50011"/>
    </source>
</evidence>
<keyword evidence="3" id="KW-1185">Reference proteome</keyword>
<feature type="domain" description="Protein kinase" evidence="1">
    <location>
        <begin position="1"/>
        <end position="264"/>
    </location>
</feature>
<dbReference type="GO" id="GO:0005524">
    <property type="term" value="F:ATP binding"/>
    <property type="evidence" value="ECO:0007669"/>
    <property type="project" value="InterPro"/>
</dbReference>
<organism evidence="2 3">
    <name type="scientific">Mycena belliarum</name>
    <dbReference type="NCBI Taxonomy" id="1033014"/>
    <lineage>
        <taxon>Eukaryota</taxon>
        <taxon>Fungi</taxon>
        <taxon>Dikarya</taxon>
        <taxon>Basidiomycota</taxon>
        <taxon>Agaricomycotina</taxon>
        <taxon>Agaricomycetes</taxon>
        <taxon>Agaricomycetidae</taxon>
        <taxon>Agaricales</taxon>
        <taxon>Marasmiineae</taxon>
        <taxon>Mycenaceae</taxon>
        <taxon>Mycena</taxon>
    </lineage>
</organism>
<proteinExistence type="predicted"/>
<dbReference type="EMBL" id="JARJCN010000086">
    <property type="protein sequence ID" value="KAJ7076028.1"/>
    <property type="molecule type" value="Genomic_DNA"/>
</dbReference>
<dbReference type="InterPro" id="IPR051681">
    <property type="entry name" value="Ser/Thr_Kinases-Pseudokinases"/>
</dbReference>
<dbReference type="GO" id="GO:0004674">
    <property type="term" value="F:protein serine/threonine kinase activity"/>
    <property type="evidence" value="ECO:0007669"/>
    <property type="project" value="TreeGrafter"/>
</dbReference>
<dbReference type="Pfam" id="PF00069">
    <property type="entry name" value="Pkinase"/>
    <property type="match status" value="1"/>
</dbReference>
<accession>A0AAD6TTC4</accession>
<comment type="caution">
    <text evidence="2">The sequence shown here is derived from an EMBL/GenBank/DDBJ whole genome shotgun (WGS) entry which is preliminary data.</text>
</comment>
<dbReference type="AlphaFoldDB" id="A0AAD6TTC4"/>
<gene>
    <name evidence="2" type="ORF">B0H15DRAFT_744729</name>
</gene>
<feature type="non-terminal residue" evidence="2">
    <location>
        <position position="1"/>
    </location>
</feature>
<protein>
    <submittedName>
        <fullName evidence="2">Kinase-like domain-containing protein</fullName>
    </submittedName>
</protein>
<dbReference type="Proteomes" id="UP001222325">
    <property type="component" value="Unassembled WGS sequence"/>
</dbReference>
<dbReference type="SUPFAM" id="SSF56112">
    <property type="entry name" value="Protein kinase-like (PK-like)"/>
    <property type="match status" value="1"/>
</dbReference>
<sequence>NAPFGTWPKDFDWESIRPPAGSSTYLSLSHSGRVDIFPNHGVVTKLYWDSAATVERIWNLMQLAGNCSVSLVGRLFLEPGSTQVHGYTMPIETPIDTENFGTKNERIRLIYQLRDLLANLHSKNIVHGDIKPPNVLICSDGHPRFCDFDNASVEGDGFVATSMTYPYCSTFRGRNETLPMTRAEDMHAMAMTMWEIYTGIKPLVLRGEDYEDVKFGLMDRCLVGFLPEMELIDDPEVASLIATFIAAGPERPDVLERAPVYCVE</sequence>
<keyword evidence="2" id="KW-0418">Kinase</keyword>
<dbReference type="InterPro" id="IPR011009">
    <property type="entry name" value="Kinase-like_dom_sf"/>
</dbReference>
<dbReference type="PANTHER" id="PTHR44329">
    <property type="entry name" value="SERINE/THREONINE-PROTEIN KINASE TNNI3K-RELATED"/>
    <property type="match status" value="1"/>
</dbReference>
<feature type="non-terminal residue" evidence="2">
    <location>
        <position position="264"/>
    </location>
</feature>
<dbReference type="InterPro" id="IPR008271">
    <property type="entry name" value="Ser/Thr_kinase_AS"/>
</dbReference>
<evidence type="ECO:0000313" key="3">
    <source>
        <dbReference type="Proteomes" id="UP001222325"/>
    </source>
</evidence>
<keyword evidence="2" id="KW-0808">Transferase</keyword>